<organism evidence="8 9">
    <name type="scientific">Hebeloma cylindrosporum</name>
    <dbReference type="NCBI Taxonomy" id="76867"/>
    <lineage>
        <taxon>Eukaryota</taxon>
        <taxon>Fungi</taxon>
        <taxon>Dikarya</taxon>
        <taxon>Basidiomycota</taxon>
        <taxon>Agaricomycotina</taxon>
        <taxon>Agaricomycetes</taxon>
        <taxon>Agaricomycetidae</taxon>
        <taxon>Agaricales</taxon>
        <taxon>Agaricineae</taxon>
        <taxon>Hymenogastraceae</taxon>
        <taxon>Hebeloma</taxon>
    </lineage>
</organism>
<dbReference type="Proteomes" id="UP000053424">
    <property type="component" value="Unassembled WGS sequence"/>
</dbReference>
<dbReference type="GO" id="GO:0003676">
    <property type="term" value="F:nucleic acid binding"/>
    <property type="evidence" value="ECO:0007669"/>
    <property type="project" value="InterPro"/>
</dbReference>
<dbReference type="Gene3D" id="3.30.160.60">
    <property type="entry name" value="Classic Zinc Finger"/>
    <property type="match status" value="1"/>
</dbReference>
<gene>
    <name evidence="8" type="ORF">M413DRAFT_52544</name>
</gene>
<evidence type="ECO:0000256" key="4">
    <source>
        <dbReference type="ARBA" id="ARBA00022833"/>
    </source>
</evidence>
<evidence type="ECO:0000256" key="5">
    <source>
        <dbReference type="ARBA" id="ARBA00023054"/>
    </source>
</evidence>
<reference evidence="8 9" key="1">
    <citation type="submission" date="2014-04" db="EMBL/GenBank/DDBJ databases">
        <authorList>
            <consortium name="DOE Joint Genome Institute"/>
            <person name="Kuo A."/>
            <person name="Gay G."/>
            <person name="Dore J."/>
            <person name="Kohler A."/>
            <person name="Nagy L.G."/>
            <person name="Floudas D."/>
            <person name="Copeland A."/>
            <person name="Barry K.W."/>
            <person name="Cichocki N."/>
            <person name="Veneault-Fourrey C."/>
            <person name="LaButti K."/>
            <person name="Lindquist E.A."/>
            <person name="Lipzen A."/>
            <person name="Lundell T."/>
            <person name="Morin E."/>
            <person name="Murat C."/>
            <person name="Sun H."/>
            <person name="Tunlid A."/>
            <person name="Henrissat B."/>
            <person name="Grigoriev I.V."/>
            <person name="Hibbett D.S."/>
            <person name="Martin F."/>
            <person name="Nordberg H.P."/>
            <person name="Cantor M.N."/>
            <person name="Hua S.X."/>
        </authorList>
    </citation>
    <scope>NUCLEOTIDE SEQUENCE [LARGE SCALE GENOMIC DNA]</scope>
    <source>
        <strain evidence="9">h7</strain>
    </source>
</reference>
<dbReference type="GO" id="GO:0005681">
    <property type="term" value="C:spliceosomal complex"/>
    <property type="evidence" value="ECO:0007669"/>
    <property type="project" value="InterPro"/>
</dbReference>
<evidence type="ECO:0000256" key="2">
    <source>
        <dbReference type="ARBA" id="ARBA00022723"/>
    </source>
</evidence>
<protein>
    <submittedName>
        <fullName evidence="8">Uncharacterized protein</fullName>
    </submittedName>
</protein>
<keyword evidence="9" id="KW-1185">Reference proteome</keyword>
<keyword evidence="6" id="KW-0539">Nucleus</keyword>
<comment type="subcellular location">
    <subcellularLocation>
        <location evidence="1">Nucleus</location>
    </subcellularLocation>
</comment>
<dbReference type="GO" id="GO:0008270">
    <property type="term" value="F:zinc ion binding"/>
    <property type="evidence" value="ECO:0007669"/>
    <property type="project" value="UniProtKB-KW"/>
</dbReference>
<dbReference type="GO" id="GO:0033314">
    <property type="term" value="P:mitotic DNA replication checkpoint signaling"/>
    <property type="evidence" value="ECO:0007669"/>
    <property type="project" value="TreeGrafter"/>
</dbReference>
<keyword evidence="3" id="KW-0863">Zinc-finger</keyword>
<evidence type="ECO:0000256" key="3">
    <source>
        <dbReference type="ARBA" id="ARBA00022771"/>
    </source>
</evidence>
<proteinExistence type="predicted"/>
<evidence type="ECO:0000256" key="6">
    <source>
        <dbReference type="ARBA" id="ARBA00023242"/>
    </source>
</evidence>
<dbReference type="OrthoDB" id="77607at2759"/>
<evidence type="ECO:0000256" key="7">
    <source>
        <dbReference type="SAM" id="MobiDB-lite"/>
    </source>
</evidence>
<sequence length="167" mass="18713">MADVRALLKAKRQEARISHPYASYNPAGQLKCAVCGLAIKHASAWEGHLGSKSHRTNVARLREEEQRQRIAEEEPDSESAGKRKAPAAEAQSSQIEKKRKVEETSPRNQSFPQDFFSDPSRAPILLSEGESDEEMEEGAPAVPTQHHPPSNEVDLEYQRFQLELVKN</sequence>
<dbReference type="AlphaFoldDB" id="A0A0C2YF86"/>
<dbReference type="PANTHER" id="PTHR13278:SF0">
    <property type="entry name" value="ZINC FINGER PROTEIN 830"/>
    <property type="match status" value="1"/>
</dbReference>
<evidence type="ECO:0000313" key="9">
    <source>
        <dbReference type="Proteomes" id="UP000053424"/>
    </source>
</evidence>
<feature type="compositionally biased region" description="Basic and acidic residues" evidence="7">
    <location>
        <begin position="95"/>
        <end position="105"/>
    </location>
</feature>
<dbReference type="SUPFAM" id="SSF57667">
    <property type="entry name" value="beta-beta-alpha zinc fingers"/>
    <property type="match status" value="1"/>
</dbReference>
<feature type="region of interest" description="Disordered" evidence="7">
    <location>
        <begin position="57"/>
        <end position="152"/>
    </location>
</feature>
<dbReference type="EMBL" id="KN831784">
    <property type="protein sequence ID" value="KIM39707.1"/>
    <property type="molecule type" value="Genomic_DNA"/>
</dbReference>
<keyword evidence="2" id="KW-0479">Metal-binding</keyword>
<dbReference type="InterPro" id="IPR036236">
    <property type="entry name" value="Znf_C2H2_sf"/>
</dbReference>
<name>A0A0C2YF86_HEBCY</name>
<dbReference type="GO" id="GO:0044773">
    <property type="term" value="P:mitotic DNA damage checkpoint signaling"/>
    <property type="evidence" value="ECO:0007669"/>
    <property type="project" value="TreeGrafter"/>
</dbReference>
<dbReference type="GO" id="GO:0033260">
    <property type="term" value="P:nuclear DNA replication"/>
    <property type="evidence" value="ECO:0007669"/>
    <property type="project" value="TreeGrafter"/>
</dbReference>
<keyword evidence="4" id="KW-0862">Zinc</keyword>
<keyword evidence="5" id="KW-0175">Coiled coil</keyword>
<dbReference type="HOGENOM" id="CLU_1499815_0_0_1"/>
<feature type="non-terminal residue" evidence="8">
    <location>
        <position position="167"/>
    </location>
</feature>
<accession>A0A0C2YF86</accession>
<dbReference type="STRING" id="686832.A0A0C2YF86"/>
<feature type="compositionally biased region" description="Basic and acidic residues" evidence="7">
    <location>
        <begin position="60"/>
        <end position="72"/>
    </location>
</feature>
<evidence type="ECO:0000256" key="1">
    <source>
        <dbReference type="ARBA" id="ARBA00004123"/>
    </source>
</evidence>
<dbReference type="InterPro" id="IPR040050">
    <property type="entry name" value="ZNF830-like"/>
</dbReference>
<evidence type="ECO:0000313" key="8">
    <source>
        <dbReference type="EMBL" id="KIM39707.1"/>
    </source>
</evidence>
<dbReference type="PANTHER" id="PTHR13278">
    <property type="entry name" value="ZINC FINGER PROTEIN 830"/>
    <property type="match status" value="1"/>
</dbReference>
<reference evidence="9" key="2">
    <citation type="submission" date="2015-01" db="EMBL/GenBank/DDBJ databases">
        <title>Evolutionary Origins and Diversification of the Mycorrhizal Mutualists.</title>
        <authorList>
            <consortium name="DOE Joint Genome Institute"/>
            <consortium name="Mycorrhizal Genomics Consortium"/>
            <person name="Kohler A."/>
            <person name="Kuo A."/>
            <person name="Nagy L.G."/>
            <person name="Floudas D."/>
            <person name="Copeland A."/>
            <person name="Barry K.W."/>
            <person name="Cichocki N."/>
            <person name="Veneault-Fourrey C."/>
            <person name="LaButti K."/>
            <person name="Lindquist E.A."/>
            <person name="Lipzen A."/>
            <person name="Lundell T."/>
            <person name="Morin E."/>
            <person name="Murat C."/>
            <person name="Riley R."/>
            <person name="Ohm R."/>
            <person name="Sun H."/>
            <person name="Tunlid A."/>
            <person name="Henrissat B."/>
            <person name="Grigoriev I.V."/>
            <person name="Hibbett D.S."/>
            <person name="Martin F."/>
        </authorList>
    </citation>
    <scope>NUCLEOTIDE SEQUENCE [LARGE SCALE GENOMIC DNA]</scope>
    <source>
        <strain evidence="9">h7</strain>
    </source>
</reference>